<keyword evidence="3" id="KW-0813">Transport</keyword>
<feature type="compositionally biased region" description="Acidic residues" evidence="10">
    <location>
        <begin position="117"/>
        <end position="128"/>
    </location>
</feature>
<dbReference type="Pfam" id="PF02699">
    <property type="entry name" value="YajC"/>
    <property type="match status" value="1"/>
</dbReference>
<dbReference type="GO" id="GO:0015031">
    <property type="term" value="P:protein transport"/>
    <property type="evidence" value="ECO:0007669"/>
    <property type="project" value="UniProtKB-KW"/>
</dbReference>
<evidence type="ECO:0000256" key="1">
    <source>
        <dbReference type="ARBA" id="ARBA00004162"/>
    </source>
</evidence>
<organism evidence="12 13">
    <name type="scientific">Gardnerella vaginalis (strain ATCC 14019 / 317)</name>
    <dbReference type="NCBI Taxonomy" id="525284"/>
    <lineage>
        <taxon>Bacteria</taxon>
        <taxon>Bacillati</taxon>
        <taxon>Actinomycetota</taxon>
        <taxon>Actinomycetes</taxon>
        <taxon>Bifidobacteriales</taxon>
        <taxon>Bifidobacteriaceae</taxon>
        <taxon>Gardnerella</taxon>
    </lineage>
</organism>
<keyword evidence="5 11" id="KW-0812">Transmembrane</keyword>
<feature type="compositionally biased region" description="Low complexity" evidence="10">
    <location>
        <begin position="141"/>
        <end position="150"/>
    </location>
</feature>
<dbReference type="PANTHER" id="PTHR33909:SF1">
    <property type="entry name" value="SEC TRANSLOCON ACCESSORY COMPLEX SUBUNIT YAJC"/>
    <property type="match status" value="1"/>
</dbReference>
<feature type="region of interest" description="Disordered" evidence="10">
    <location>
        <begin position="116"/>
        <end position="156"/>
    </location>
</feature>
<dbReference type="InterPro" id="IPR003849">
    <property type="entry name" value="Preprotein_translocase_YajC"/>
</dbReference>
<evidence type="ECO:0000313" key="13">
    <source>
        <dbReference type="Proteomes" id="UP000001453"/>
    </source>
</evidence>
<evidence type="ECO:0000256" key="5">
    <source>
        <dbReference type="ARBA" id="ARBA00022692"/>
    </source>
</evidence>
<protein>
    <submittedName>
        <fullName evidence="12">Preprotein translocase, YajC subunit</fullName>
    </submittedName>
</protein>
<sequence length="156" mass="17740">MFWAVFCPSQGWIHKEFIVPQFVSQYGMLIVLVIAMVGIMWFQSRNMKKRQNELKSFHDSLKPGVEVITIGGIIGKVVVVDSDHEEIVLDSEGSLLRVSFRAVNRVYVRVDFNSYDKDDEADNSEDVDASDKDESQESSETEQIQESSETGEVKEN</sequence>
<dbReference type="EMBL" id="CP002104">
    <property type="protein sequence ID" value="ADP38937.1"/>
    <property type="molecule type" value="Genomic_DNA"/>
</dbReference>
<evidence type="ECO:0000256" key="6">
    <source>
        <dbReference type="ARBA" id="ARBA00022927"/>
    </source>
</evidence>
<keyword evidence="4" id="KW-1003">Cell membrane</keyword>
<proteinExistence type="inferred from homology"/>
<dbReference type="PATRIC" id="fig|525284.18.peg.844"/>
<evidence type="ECO:0000256" key="8">
    <source>
        <dbReference type="ARBA" id="ARBA00023010"/>
    </source>
</evidence>
<keyword evidence="7 11" id="KW-1133">Transmembrane helix</keyword>
<keyword evidence="6" id="KW-0653">Protein transport</keyword>
<dbReference type="AlphaFoldDB" id="E3DA43"/>
<gene>
    <name evidence="12" type="primary">yajC</name>
    <name evidence="12" type="ordered locus">HMPREF0421_20855</name>
</gene>
<dbReference type="Proteomes" id="UP000001453">
    <property type="component" value="Chromosome"/>
</dbReference>
<dbReference type="GO" id="GO:0005886">
    <property type="term" value="C:plasma membrane"/>
    <property type="evidence" value="ECO:0007669"/>
    <property type="project" value="UniProtKB-SubCell"/>
</dbReference>
<evidence type="ECO:0000256" key="11">
    <source>
        <dbReference type="SAM" id="Phobius"/>
    </source>
</evidence>
<evidence type="ECO:0000256" key="9">
    <source>
        <dbReference type="ARBA" id="ARBA00023136"/>
    </source>
</evidence>
<dbReference type="NCBIfam" id="TIGR00739">
    <property type="entry name" value="yajC"/>
    <property type="match status" value="1"/>
</dbReference>
<dbReference type="KEGG" id="gvg:HMPREF0421_20855"/>
<reference evidence="12 13" key="1">
    <citation type="journal article" date="2010" name="PLoS ONE">
        <title>Comparative genomics of Gardnerella vaginalis strains reveals substantial differences in metabolic and virulence potential.</title>
        <authorList>
            <person name="Yeoman C.J."/>
            <person name="Yildirim S."/>
            <person name="Thomas S.M."/>
            <person name="Durkin A.S."/>
            <person name="Torralba M."/>
            <person name="Sutton G."/>
            <person name="Buhay C.J."/>
            <person name="Ding Y."/>
            <person name="Dugan-Rocha S.P."/>
            <person name="Muzny D.M."/>
            <person name="Qin X."/>
            <person name="Gibbs R.A."/>
            <person name="Leigh S.R."/>
            <person name="Stumpf R."/>
            <person name="White B.A."/>
            <person name="Highlander S.K."/>
            <person name="Nelson K.E."/>
            <person name="Wilson B.A."/>
        </authorList>
    </citation>
    <scope>NUCLEOTIDE SEQUENCE [LARGE SCALE GENOMIC DNA]</scope>
    <source>
        <strain evidence="13">ATCC 14019 / 317</strain>
    </source>
</reference>
<comment type="subcellular location">
    <subcellularLocation>
        <location evidence="1">Cell membrane</location>
        <topology evidence="1">Single-pass membrane protein</topology>
    </subcellularLocation>
</comment>
<comment type="similarity">
    <text evidence="2">Belongs to the YajC family.</text>
</comment>
<evidence type="ECO:0000256" key="4">
    <source>
        <dbReference type="ARBA" id="ARBA00022475"/>
    </source>
</evidence>
<evidence type="ECO:0000256" key="2">
    <source>
        <dbReference type="ARBA" id="ARBA00006742"/>
    </source>
</evidence>
<evidence type="ECO:0000313" key="12">
    <source>
        <dbReference type="EMBL" id="ADP38937.1"/>
    </source>
</evidence>
<keyword evidence="8" id="KW-0811">Translocation</keyword>
<keyword evidence="9 11" id="KW-0472">Membrane</keyword>
<evidence type="ECO:0000256" key="10">
    <source>
        <dbReference type="SAM" id="MobiDB-lite"/>
    </source>
</evidence>
<dbReference type="OrthoDB" id="3240462at2"/>
<dbReference type="HOGENOM" id="CLU_116157_3_1_11"/>
<feature type="transmembrane region" description="Helical" evidence="11">
    <location>
        <begin position="22"/>
        <end position="42"/>
    </location>
</feature>
<name>E3DA43_GARV3</name>
<evidence type="ECO:0000256" key="3">
    <source>
        <dbReference type="ARBA" id="ARBA00022448"/>
    </source>
</evidence>
<evidence type="ECO:0000256" key="7">
    <source>
        <dbReference type="ARBA" id="ARBA00022989"/>
    </source>
</evidence>
<accession>E3DA43</accession>
<dbReference type="PANTHER" id="PTHR33909">
    <property type="entry name" value="SEC TRANSLOCON ACCESSORY COMPLEX SUBUNIT YAJC"/>
    <property type="match status" value="1"/>
</dbReference>
<dbReference type="SMART" id="SM01323">
    <property type="entry name" value="YajC"/>
    <property type="match status" value="1"/>
</dbReference>